<organism evidence="2 3">
    <name type="scientific">Fusarium oxysporum</name>
    <name type="common">Fusarium vascular wilt</name>
    <dbReference type="NCBI Taxonomy" id="5507"/>
    <lineage>
        <taxon>Eukaryota</taxon>
        <taxon>Fungi</taxon>
        <taxon>Dikarya</taxon>
        <taxon>Ascomycota</taxon>
        <taxon>Pezizomycotina</taxon>
        <taxon>Sordariomycetes</taxon>
        <taxon>Hypocreomycetidae</taxon>
        <taxon>Hypocreales</taxon>
        <taxon>Nectriaceae</taxon>
        <taxon>Fusarium</taxon>
        <taxon>Fusarium oxysporum species complex</taxon>
    </lineage>
</organism>
<reference evidence="3" key="1">
    <citation type="submission" date="2016-09" db="EMBL/GenBank/DDBJ databases">
        <authorList>
            <person name="Guldener U."/>
        </authorList>
    </citation>
    <scope>NUCLEOTIDE SEQUENCE [LARGE SCALE GENOMIC DNA]</scope>
    <source>
        <strain evidence="3">V64-1</strain>
    </source>
</reference>
<feature type="region of interest" description="Disordered" evidence="1">
    <location>
        <begin position="1"/>
        <end position="47"/>
    </location>
</feature>
<protein>
    <submittedName>
        <fullName evidence="2">Uncharacterized protein</fullName>
    </submittedName>
</protein>
<accession>A0A2H3SH22</accession>
<evidence type="ECO:0000313" key="2">
    <source>
        <dbReference type="EMBL" id="SCO75797.1"/>
    </source>
</evidence>
<proteinExistence type="predicted"/>
<evidence type="ECO:0000313" key="3">
    <source>
        <dbReference type="Proteomes" id="UP000219369"/>
    </source>
</evidence>
<dbReference type="Proteomes" id="UP000219369">
    <property type="component" value="Unassembled WGS sequence"/>
</dbReference>
<dbReference type="EMBL" id="FMJY01000001">
    <property type="protein sequence ID" value="SCO75797.1"/>
    <property type="molecule type" value="Genomic_DNA"/>
</dbReference>
<dbReference type="AlphaFoldDB" id="A0A2H3SH22"/>
<name>A0A2H3SH22_FUSOX</name>
<sequence length="47" mass="5148">MLSTGVVGCSGCGSGSDTELPEEYKDIRINPYPPRRPLEDNNNVLPR</sequence>
<gene>
    <name evidence="2" type="ORF">FRV6_00009</name>
</gene>
<evidence type="ECO:0000256" key="1">
    <source>
        <dbReference type="SAM" id="MobiDB-lite"/>
    </source>
</evidence>